<comment type="similarity">
    <text evidence="1">Belongs to the histidine acid phosphatase family.</text>
</comment>
<dbReference type="Gene3D" id="3.40.50.1240">
    <property type="entry name" value="Phosphoglycerate mutase-like"/>
    <property type="match status" value="1"/>
</dbReference>
<gene>
    <name evidence="3" type="ORF">BDN70DRAFT_870805</name>
</gene>
<dbReference type="Pfam" id="PF00328">
    <property type="entry name" value="His_Phos_2"/>
    <property type="match status" value="1"/>
</dbReference>
<accession>A0A9P5ZD53</accession>
<evidence type="ECO:0000313" key="4">
    <source>
        <dbReference type="Proteomes" id="UP000807469"/>
    </source>
</evidence>
<dbReference type="Proteomes" id="UP000807469">
    <property type="component" value="Unassembled WGS sequence"/>
</dbReference>
<dbReference type="AlphaFoldDB" id="A0A9P5ZD53"/>
<dbReference type="PANTHER" id="PTHR11567">
    <property type="entry name" value="ACID PHOSPHATASE-RELATED"/>
    <property type="match status" value="1"/>
</dbReference>
<name>A0A9P5ZD53_9AGAR</name>
<dbReference type="InterPro" id="IPR050645">
    <property type="entry name" value="Histidine_acid_phosphatase"/>
</dbReference>
<keyword evidence="2" id="KW-0812">Transmembrane</keyword>
<feature type="transmembrane region" description="Helical" evidence="2">
    <location>
        <begin position="414"/>
        <end position="439"/>
    </location>
</feature>
<dbReference type="GO" id="GO:0016791">
    <property type="term" value="F:phosphatase activity"/>
    <property type="evidence" value="ECO:0007669"/>
    <property type="project" value="TreeGrafter"/>
</dbReference>
<keyword evidence="2" id="KW-1133">Transmembrane helix</keyword>
<sequence length="464" mass="49727">MTSVPPVANSKILGAVILIRHGDREGFFQDPITYTASNTAITPLGNAQSIQLGAQIRSIYFDDNSSPYFISTVNNTIAQDNQLMIRADAGGERGVIFNSAVSFLQGLFPATTTYSTRLANGSTIVGPLGGYQTIPIESVEPDNDISLEGWTDCATFTTATSNFYNSSIFLKTAADHADFLKVLPPFLDGRDATLVNMWNIFDYMNVNNIHNRTFAQALPPTFLAQARALADFHENGVFSSPQPNGIGNIAGQTILPSILSAISNITMVSSPLKFAVEAISYKPFISLFNMTGVAQMNPQLSGVVDYSSAAVFEVWQPNSGGEPVIRFAFKNGTADEFHAFNFLNSTTNVPVSTFVNAMKPFAFNDIPHWCQVCQNTQDRGCAALAAASASSAANATHSVFIGSHDRVSPVGAGFIGAAVMLVVLLGSLGLLSFAGFLTFGKQRNPNRRLGSDTDSTEKQGYAVF</sequence>
<dbReference type="OrthoDB" id="258392at2759"/>
<keyword evidence="2" id="KW-0472">Membrane</keyword>
<dbReference type="EMBL" id="MU155133">
    <property type="protein sequence ID" value="KAF9485883.1"/>
    <property type="molecule type" value="Genomic_DNA"/>
</dbReference>
<organism evidence="3 4">
    <name type="scientific">Pholiota conissans</name>
    <dbReference type="NCBI Taxonomy" id="109636"/>
    <lineage>
        <taxon>Eukaryota</taxon>
        <taxon>Fungi</taxon>
        <taxon>Dikarya</taxon>
        <taxon>Basidiomycota</taxon>
        <taxon>Agaricomycotina</taxon>
        <taxon>Agaricomycetes</taxon>
        <taxon>Agaricomycetidae</taxon>
        <taxon>Agaricales</taxon>
        <taxon>Agaricineae</taxon>
        <taxon>Strophariaceae</taxon>
        <taxon>Pholiota</taxon>
    </lineage>
</organism>
<proteinExistence type="inferred from homology"/>
<evidence type="ECO:0000256" key="1">
    <source>
        <dbReference type="ARBA" id="ARBA00005375"/>
    </source>
</evidence>
<evidence type="ECO:0000313" key="3">
    <source>
        <dbReference type="EMBL" id="KAF9485883.1"/>
    </source>
</evidence>
<dbReference type="PANTHER" id="PTHR11567:SF142">
    <property type="entry name" value="PHOSPHOGLYCERATE MUTASE-LIKE PROTEIN"/>
    <property type="match status" value="1"/>
</dbReference>
<reference evidence="3" key="1">
    <citation type="submission" date="2020-11" db="EMBL/GenBank/DDBJ databases">
        <authorList>
            <consortium name="DOE Joint Genome Institute"/>
            <person name="Ahrendt S."/>
            <person name="Riley R."/>
            <person name="Andreopoulos W."/>
            <person name="Labutti K."/>
            <person name="Pangilinan J."/>
            <person name="Ruiz-Duenas F.J."/>
            <person name="Barrasa J.M."/>
            <person name="Sanchez-Garcia M."/>
            <person name="Camarero S."/>
            <person name="Miyauchi S."/>
            <person name="Serrano A."/>
            <person name="Linde D."/>
            <person name="Babiker R."/>
            <person name="Drula E."/>
            <person name="Ayuso-Fernandez I."/>
            <person name="Pacheco R."/>
            <person name="Padilla G."/>
            <person name="Ferreira P."/>
            <person name="Barriuso J."/>
            <person name="Kellner H."/>
            <person name="Castanera R."/>
            <person name="Alfaro M."/>
            <person name="Ramirez L."/>
            <person name="Pisabarro A.G."/>
            <person name="Kuo A."/>
            <person name="Tritt A."/>
            <person name="Lipzen A."/>
            <person name="He G."/>
            <person name="Yan M."/>
            <person name="Ng V."/>
            <person name="Cullen D."/>
            <person name="Martin F."/>
            <person name="Rosso M.-N."/>
            <person name="Henrissat B."/>
            <person name="Hibbett D."/>
            <person name="Martinez A.T."/>
            <person name="Grigoriev I.V."/>
        </authorList>
    </citation>
    <scope>NUCLEOTIDE SEQUENCE</scope>
    <source>
        <strain evidence="3">CIRM-BRFM 674</strain>
    </source>
</reference>
<dbReference type="InterPro" id="IPR000560">
    <property type="entry name" value="His_Pase_clade-2"/>
</dbReference>
<comment type="caution">
    <text evidence="3">The sequence shown here is derived from an EMBL/GenBank/DDBJ whole genome shotgun (WGS) entry which is preliminary data.</text>
</comment>
<keyword evidence="4" id="KW-1185">Reference proteome</keyword>
<protein>
    <submittedName>
        <fullName evidence="3">Phosphoglycerate mutase-like protein</fullName>
    </submittedName>
</protein>
<evidence type="ECO:0000256" key="2">
    <source>
        <dbReference type="SAM" id="Phobius"/>
    </source>
</evidence>
<dbReference type="SUPFAM" id="SSF53254">
    <property type="entry name" value="Phosphoglycerate mutase-like"/>
    <property type="match status" value="1"/>
</dbReference>
<dbReference type="InterPro" id="IPR029033">
    <property type="entry name" value="His_PPase_superfam"/>
</dbReference>